<comment type="caution">
    <text evidence="2">The sequence shown here is derived from an EMBL/GenBank/DDBJ whole genome shotgun (WGS) entry which is preliminary data.</text>
</comment>
<name>A0A2N0ZIU3_9BACI</name>
<sequence length="150" mass="16915">MSKVMDLIGLELSPYSYSVDKVKIKEFAEAIGDLNPIYFNEEAARQEGYDGIPIPLTFLQVIDMWGGYSFMEKCHILGLNPVKILHGEQEYKFVKPIYANDVLTVKGKVDEVNIKKGSSGGMNIITLKFEYHNQVNELVAVSTNVTIDRH</sequence>
<keyword evidence="3" id="KW-1185">Reference proteome</keyword>
<dbReference type="RefSeq" id="WP_066197931.1">
    <property type="nucleotide sequence ID" value="NZ_JAFDQP010000004.1"/>
</dbReference>
<dbReference type="InterPro" id="IPR039569">
    <property type="entry name" value="FAS1-like_DH_region"/>
</dbReference>
<protein>
    <submittedName>
        <fullName evidence="2">MaoC family dehydratase</fullName>
    </submittedName>
</protein>
<reference evidence="2 3" key="1">
    <citation type="journal article" date="2010" name="Int. J. Syst. Evol. Microbiol.">
        <title>Bacillus horneckiae sp. nov., isolated from a spacecraft-assembly clean room.</title>
        <authorList>
            <person name="Vaishampayan P."/>
            <person name="Probst A."/>
            <person name="Krishnamurthi S."/>
            <person name="Ghosh S."/>
            <person name="Osman S."/>
            <person name="McDowall A."/>
            <person name="Ruckmani A."/>
            <person name="Mayilraj S."/>
            <person name="Venkateswaran K."/>
        </authorList>
    </citation>
    <scope>NUCLEOTIDE SEQUENCE [LARGE SCALE GENOMIC DNA]</scope>
    <source>
        <strain evidence="3">1PO1SC</strain>
    </source>
</reference>
<dbReference type="Proteomes" id="UP000233343">
    <property type="component" value="Unassembled WGS sequence"/>
</dbReference>
<dbReference type="Gene3D" id="3.10.129.10">
    <property type="entry name" value="Hotdog Thioesterase"/>
    <property type="match status" value="1"/>
</dbReference>
<feature type="domain" description="FAS1-like dehydratase" evidence="1">
    <location>
        <begin position="7"/>
        <end position="140"/>
    </location>
</feature>
<dbReference type="AlphaFoldDB" id="A0A2N0ZIU3"/>
<organism evidence="2 3">
    <name type="scientific">Cytobacillus horneckiae</name>
    <dbReference type="NCBI Taxonomy" id="549687"/>
    <lineage>
        <taxon>Bacteria</taxon>
        <taxon>Bacillati</taxon>
        <taxon>Bacillota</taxon>
        <taxon>Bacilli</taxon>
        <taxon>Bacillales</taxon>
        <taxon>Bacillaceae</taxon>
        <taxon>Cytobacillus</taxon>
    </lineage>
</organism>
<accession>A0A2N0ZIU3</accession>
<evidence type="ECO:0000313" key="3">
    <source>
        <dbReference type="Proteomes" id="UP000233343"/>
    </source>
</evidence>
<dbReference type="InterPro" id="IPR029069">
    <property type="entry name" value="HotDog_dom_sf"/>
</dbReference>
<dbReference type="PIRSF" id="PIRSF018072">
    <property type="entry name" value="UCP018072"/>
    <property type="match status" value="1"/>
</dbReference>
<gene>
    <name evidence="2" type="ORF">CWS20_09085</name>
</gene>
<proteinExistence type="predicted"/>
<dbReference type="InterPro" id="IPR016709">
    <property type="entry name" value="HadA-like"/>
</dbReference>
<dbReference type="Pfam" id="PF13452">
    <property type="entry name" value="FAS1_DH_region"/>
    <property type="match status" value="1"/>
</dbReference>
<dbReference type="SUPFAM" id="SSF54637">
    <property type="entry name" value="Thioesterase/thiol ester dehydrase-isomerase"/>
    <property type="match status" value="1"/>
</dbReference>
<evidence type="ECO:0000313" key="2">
    <source>
        <dbReference type="EMBL" id="PKG29414.1"/>
    </source>
</evidence>
<evidence type="ECO:0000259" key="1">
    <source>
        <dbReference type="Pfam" id="PF13452"/>
    </source>
</evidence>
<dbReference type="EMBL" id="PISD01000016">
    <property type="protein sequence ID" value="PKG29414.1"/>
    <property type="molecule type" value="Genomic_DNA"/>
</dbReference>
<dbReference type="CDD" id="cd03441">
    <property type="entry name" value="R_hydratase_like"/>
    <property type="match status" value="1"/>
</dbReference>